<feature type="transmembrane region" description="Helical" evidence="6">
    <location>
        <begin position="367"/>
        <end position="388"/>
    </location>
</feature>
<reference evidence="7 8" key="1">
    <citation type="submission" date="2018-06" db="EMBL/GenBank/DDBJ databases">
        <title>Extensive metabolic versatility and redundancy in microbially diverse, dynamic hydrothermal sediments.</title>
        <authorList>
            <person name="Dombrowski N."/>
            <person name="Teske A."/>
            <person name="Baker B.J."/>
        </authorList>
    </citation>
    <scope>NUCLEOTIDE SEQUENCE [LARGE SCALE GENOMIC DNA]</scope>
    <source>
        <strain evidence="7">B66_G16</strain>
    </source>
</reference>
<evidence type="ECO:0000313" key="7">
    <source>
        <dbReference type="EMBL" id="RLE46955.1"/>
    </source>
</evidence>
<feature type="transmembrane region" description="Helical" evidence="6">
    <location>
        <begin position="394"/>
        <end position="418"/>
    </location>
</feature>
<proteinExistence type="predicted"/>
<comment type="subcellular location">
    <subcellularLocation>
        <location evidence="1">Cell membrane</location>
        <topology evidence="1">Multi-pass membrane protein</topology>
    </subcellularLocation>
</comment>
<keyword evidence="3 6" id="KW-0812">Transmembrane</keyword>
<feature type="transmembrane region" description="Helical" evidence="6">
    <location>
        <begin position="176"/>
        <end position="198"/>
    </location>
</feature>
<organism evidence="7 8">
    <name type="scientific">Thermoproteota archaeon</name>
    <dbReference type="NCBI Taxonomy" id="2056631"/>
    <lineage>
        <taxon>Archaea</taxon>
        <taxon>Thermoproteota</taxon>
    </lineage>
</organism>
<dbReference type="PANTHER" id="PTHR42770">
    <property type="entry name" value="AMINO ACID TRANSPORTER-RELATED"/>
    <property type="match status" value="1"/>
</dbReference>
<dbReference type="EMBL" id="QMQV01000158">
    <property type="protein sequence ID" value="RLE46955.1"/>
    <property type="molecule type" value="Genomic_DNA"/>
</dbReference>
<keyword evidence="4 6" id="KW-1133">Transmembrane helix</keyword>
<comment type="caution">
    <text evidence="7">The sequence shown here is derived from an EMBL/GenBank/DDBJ whole genome shotgun (WGS) entry which is preliminary data.</text>
</comment>
<dbReference type="PIRSF" id="PIRSF006060">
    <property type="entry name" value="AA_transporter"/>
    <property type="match status" value="1"/>
</dbReference>
<feature type="transmembrane region" description="Helical" evidence="6">
    <location>
        <begin position="234"/>
        <end position="256"/>
    </location>
</feature>
<name>A0A497EMI1_9CREN</name>
<sequence>MMKPNNTENTQRVLREEGRYSLKREIGWYYSFCLSYADVGADVYIALGVTAMFAAGGTPLAFIIGSLLYVSIGLAYAELASTYPLAGGAQVYAMRAFNDLLGFLAGWMLMLDYVIDIALFTVAATGYLGFMCPFILSARVELLPGVKFPSVGLVAIAIILLLMAVNYVGIKPSARFTAILVTINLFITAIILTLGYLLTWNFEKFISDLGILGGTVISEEVSYTGFLNWRFENFLYGLTLAMSSFIGIETIAQAAEETKAPRKTIPKAASLAIMAVIIGVIGYSVLGLGVLGWRGLAKAQFNPVAAIAEKIPIVGIYIASFVAAMGFMITVASANTGVIGVSRLAYSMGKFLLLPRKFYRVHPRYRTPTQVIIIFSVISIAIVLWGMLQPNILVFISSLYNFGALLSYMLVLASLIVLRNTDKNVIRPFKVPVNIRLKGKKRDLEIPLPIMIGLIGIACMWSLVIVYHSYVRILGTLWIAIGLLVYYMYRKAMKIPLRSNLGREMLAYREVDEYYK</sequence>
<dbReference type="GO" id="GO:0005886">
    <property type="term" value="C:plasma membrane"/>
    <property type="evidence" value="ECO:0007669"/>
    <property type="project" value="UniProtKB-SubCell"/>
</dbReference>
<dbReference type="AlphaFoldDB" id="A0A497EMI1"/>
<evidence type="ECO:0008006" key="9">
    <source>
        <dbReference type="Google" id="ProtNLM"/>
    </source>
</evidence>
<feature type="transmembrane region" description="Helical" evidence="6">
    <location>
        <begin position="148"/>
        <end position="169"/>
    </location>
</feature>
<evidence type="ECO:0000256" key="1">
    <source>
        <dbReference type="ARBA" id="ARBA00004651"/>
    </source>
</evidence>
<feature type="transmembrane region" description="Helical" evidence="6">
    <location>
        <begin position="313"/>
        <end position="346"/>
    </location>
</feature>
<dbReference type="Proteomes" id="UP000278475">
    <property type="component" value="Unassembled WGS sequence"/>
</dbReference>
<protein>
    <recommendedName>
        <fullName evidence="9">APC family permease</fullName>
    </recommendedName>
</protein>
<dbReference type="InterPro" id="IPR050367">
    <property type="entry name" value="APC_superfamily"/>
</dbReference>
<feature type="transmembrane region" description="Helical" evidence="6">
    <location>
        <begin position="268"/>
        <end position="293"/>
    </location>
</feature>
<keyword evidence="2" id="KW-1003">Cell membrane</keyword>
<evidence type="ECO:0000256" key="5">
    <source>
        <dbReference type="ARBA" id="ARBA00023136"/>
    </source>
</evidence>
<gene>
    <name evidence="7" type="ORF">DRJ31_09495</name>
</gene>
<evidence type="ECO:0000256" key="3">
    <source>
        <dbReference type="ARBA" id="ARBA00022692"/>
    </source>
</evidence>
<dbReference type="PANTHER" id="PTHR42770:SF11">
    <property type="entry name" value="INNER MEMBRANE TRANSPORT PROTEIN YBAT"/>
    <property type="match status" value="1"/>
</dbReference>
<evidence type="ECO:0000313" key="8">
    <source>
        <dbReference type="Proteomes" id="UP000278475"/>
    </source>
</evidence>
<dbReference type="Pfam" id="PF13520">
    <property type="entry name" value="AA_permease_2"/>
    <property type="match status" value="1"/>
</dbReference>
<accession>A0A497EMI1</accession>
<feature type="transmembrane region" description="Helical" evidence="6">
    <location>
        <begin position="470"/>
        <end position="489"/>
    </location>
</feature>
<evidence type="ECO:0000256" key="2">
    <source>
        <dbReference type="ARBA" id="ARBA00022475"/>
    </source>
</evidence>
<feature type="transmembrane region" description="Helical" evidence="6">
    <location>
        <begin position="117"/>
        <end position="136"/>
    </location>
</feature>
<dbReference type="Gene3D" id="1.20.1740.10">
    <property type="entry name" value="Amino acid/polyamine transporter I"/>
    <property type="match status" value="1"/>
</dbReference>
<keyword evidence="5 6" id="KW-0472">Membrane</keyword>
<dbReference type="GO" id="GO:0022857">
    <property type="term" value="F:transmembrane transporter activity"/>
    <property type="evidence" value="ECO:0007669"/>
    <property type="project" value="InterPro"/>
</dbReference>
<feature type="transmembrane region" description="Helical" evidence="6">
    <location>
        <begin position="446"/>
        <end position="464"/>
    </location>
</feature>
<dbReference type="InterPro" id="IPR002293">
    <property type="entry name" value="AA/rel_permease1"/>
</dbReference>
<evidence type="ECO:0000256" key="4">
    <source>
        <dbReference type="ARBA" id="ARBA00022989"/>
    </source>
</evidence>
<evidence type="ECO:0000256" key="6">
    <source>
        <dbReference type="SAM" id="Phobius"/>
    </source>
</evidence>